<dbReference type="RefSeq" id="WP_136555803.1">
    <property type="nucleotide sequence ID" value="NZ_STGJ01000025.1"/>
</dbReference>
<gene>
    <name evidence="1" type="ORF">E5K04_15745</name>
</gene>
<dbReference type="EMBL" id="STGJ01000025">
    <property type="protein sequence ID" value="TIC78565.1"/>
    <property type="molecule type" value="Genomic_DNA"/>
</dbReference>
<dbReference type="AlphaFoldDB" id="A0A4T0UK87"/>
<proteinExistence type="predicted"/>
<protein>
    <submittedName>
        <fullName evidence="1">Uncharacterized protein</fullName>
    </submittedName>
</protein>
<sequence>MPKRNQLGDLYEKLPLFERADDQRTLDRLHDELDRIDALLMETSYLLNALQPFYEGRISLRHRSSKTKCSASWFFYEWMRNSFNGDWYPKHVSNELVMRKLHSSGAFYFTHKRCRRLAEQALQMVDTRKRISTVLLRLRQANMIIDNSPYSTRQWAQVISEVALETNSNPGNGFDISEDDHVQDLLLRL</sequence>
<comment type="caution">
    <text evidence="1">The sequence shown here is derived from an EMBL/GenBank/DDBJ whole genome shotgun (WGS) entry which is preliminary data.</text>
</comment>
<dbReference type="Proteomes" id="UP000308891">
    <property type="component" value="Unassembled WGS sequence"/>
</dbReference>
<organism evidence="1 2">
    <name type="scientific">Crenobacter intestini</name>
    <dbReference type="NCBI Taxonomy" id="2563443"/>
    <lineage>
        <taxon>Bacteria</taxon>
        <taxon>Pseudomonadati</taxon>
        <taxon>Pseudomonadota</taxon>
        <taxon>Betaproteobacteria</taxon>
        <taxon>Neisseriales</taxon>
        <taxon>Neisseriaceae</taxon>
        <taxon>Crenobacter</taxon>
    </lineage>
</organism>
<reference evidence="1 2" key="1">
    <citation type="submission" date="2019-04" db="EMBL/GenBank/DDBJ databases">
        <title>Crenobacter sp. nov.</title>
        <authorList>
            <person name="Shi S."/>
        </authorList>
    </citation>
    <scope>NUCLEOTIDE SEQUENCE [LARGE SCALE GENOMIC DNA]</scope>
    <source>
        <strain evidence="1 2">GY 70310</strain>
    </source>
</reference>
<accession>A0A4T0UK87</accession>
<evidence type="ECO:0000313" key="2">
    <source>
        <dbReference type="Proteomes" id="UP000308891"/>
    </source>
</evidence>
<keyword evidence="2" id="KW-1185">Reference proteome</keyword>
<evidence type="ECO:0000313" key="1">
    <source>
        <dbReference type="EMBL" id="TIC78565.1"/>
    </source>
</evidence>
<name>A0A4T0UK87_9NEIS</name>